<gene>
    <name evidence="3" type="ORF">SAMN02745131_02137</name>
</gene>
<evidence type="ECO:0000313" key="3">
    <source>
        <dbReference type="EMBL" id="SHF25353.1"/>
    </source>
</evidence>
<evidence type="ECO:0000313" key="4">
    <source>
        <dbReference type="Proteomes" id="UP000184048"/>
    </source>
</evidence>
<dbReference type="Proteomes" id="UP000184048">
    <property type="component" value="Unassembled WGS sequence"/>
</dbReference>
<proteinExistence type="predicted"/>
<keyword evidence="2" id="KW-0472">Membrane</keyword>
<evidence type="ECO:0000256" key="2">
    <source>
        <dbReference type="SAM" id="Phobius"/>
    </source>
</evidence>
<dbReference type="RefSeq" id="WP_072835325.1">
    <property type="nucleotide sequence ID" value="NZ_FQUU01000008.1"/>
</dbReference>
<keyword evidence="2" id="KW-0812">Transmembrane</keyword>
<sequence length="103" mass="11194">MKNALKSMNIKMFFALMICTLVQVVLFAQDSGGSTTSSSSKKVDINVQNSGGDWYTSPWVWIIGAAVFILLLVALVGGERSRSSDTSTDRVTVTKTVERDTDV</sequence>
<name>A0A1M5A4Z0_9BACT</name>
<feature type="transmembrane region" description="Helical" evidence="2">
    <location>
        <begin position="59"/>
        <end position="77"/>
    </location>
</feature>
<feature type="compositionally biased region" description="Low complexity" evidence="1">
    <location>
        <begin position="79"/>
        <end position="94"/>
    </location>
</feature>
<dbReference type="EMBL" id="FQUU01000008">
    <property type="protein sequence ID" value="SHF25353.1"/>
    <property type="molecule type" value="Genomic_DNA"/>
</dbReference>
<keyword evidence="4" id="KW-1185">Reference proteome</keyword>
<feature type="region of interest" description="Disordered" evidence="1">
    <location>
        <begin position="79"/>
        <end position="103"/>
    </location>
</feature>
<accession>A0A1M5A4Z0</accession>
<evidence type="ECO:0000256" key="1">
    <source>
        <dbReference type="SAM" id="MobiDB-lite"/>
    </source>
</evidence>
<reference evidence="3 4" key="1">
    <citation type="submission" date="2016-11" db="EMBL/GenBank/DDBJ databases">
        <authorList>
            <person name="Jaros S."/>
            <person name="Januszkiewicz K."/>
            <person name="Wedrychowicz H."/>
        </authorList>
    </citation>
    <scope>NUCLEOTIDE SEQUENCE [LARGE SCALE GENOMIC DNA]</scope>
    <source>
        <strain evidence="3 4">DSM 18119</strain>
    </source>
</reference>
<protein>
    <submittedName>
        <fullName evidence="3">Uncharacterized protein</fullName>
    </submittedName>
</protein>
<dbReference type="AlphaFoldDB" id="A0A1M5A4Z0"/>
<organism evidence="3 4">
    <name type="scientific">Flavisolibacter ginsengisoli DSM 18119</name>
    <dbReference type="NCBI Taxonomy" id="1121884"/>
    <lineage>
        <taxon>Bacteria</taxon>
        <taxon>Pseudomonadati</taxon>
        <taxon>Bacteroidota</taxon>
        <taxon>Chitinophagia</taxon>
        <taxon>Chitinophagales</taxon>
        <taxon>Chitinophagaceae</taxon>
        <taxon>Flavisolibacter</taxon>
    </lineage>
</organism>
<keyword evidence="2" id="KW-1133">Transmembrane helix</keyword>